<dbReference type="Gene3D" id="3.10.180.10">
    <property type="entry name" value="2,3-Dihydroxybiphenyl 1,2-Dioxygenase, domain 1"/>
    <property type="match status" value="1"/>
</dbReference>
<dbReference type="InterPro" id="IPR050383">
    <property type="entry name" value="GlyoxalaseI/FosfomycinResist"/>
</dbReference>
<accession>A0A410DSG3</accession>
<dbReference type="InterPro" id="IPR004360">
    <property type="entry name" value="Glyas_Fos-R_dOase_dom"/>
</dbReference>
<organism evidence="2 3">
    <name type="scientific">Clostridium manihotivorum</name>
    <dbReference type="NCBI Taxonomy" id="2320868"/>
    <lineage>
        <taxon>Bacteria</taxon>
        <taxon>Bacillati</taxon>
        <taxon>Bacillota</taxon>
        <taxon>Clostridia</taxon>
        <taxon>Eubacteriales</taxon>
        <taxon>Clostridiaceae</taxon>
        <taxon>Clostridium</taxon>
    </lineage>
</organism>
<dbReference type="EMBL" id="CP025746">
    <property type="protein sequence ID" value="QAA32153.1"/>
    <property type="molecule type" value="Genomic_DNA"/>
</dbReference>
<dbReference type="InterPro" id="IPR029068">
    <property type="entry name" value="Glyas_Bleomycin-R_OHBP_Dase"/>
</dbReference>
<dbReference type="Proteomes" id="UP000286268">
    <property type="component" value="Chromosome"/>
</dbReference>
<dbReference type="PROSITE" id="PS51819">
    <property type="entry name" value="VOC"/>
    <property type="match status" value="1"/>
</dbReference>
<dbReference type="InterPro" id="IPR037523">
    <property type="entry name" value="VOC_core"/>
</dbReference>
<dbReference type="KEGG" id="cmah:C1I91_11095"/>
<gene>
    <name evidence="2" type="ORF">C1I91_11095</name>
</gene>
<protein>
    <submittedName>
        <fullName evidence="2">Glyoxalase</fullName>
    </submittedName>
</protein>
<dbReference type="SUPFAM" id="SSF54593">
    <property type="entry name" value="Glyoxalase/Bleomycin resistance protein/Dihydroxybiphenyl dioxygenase"/>
    <property type="match status" value="1"/>
</dbReference>
<dbReference type="OrthoDB" id="9788468at2"/>
<proteinExistence type="predicted"/>
<dbReference type="RefSeq" id="WP_128212945.1">
    <property type="nucleotide sequence ID" value="NZ_CP025746.1"/>
</dbReference>
<dbReference type="PANTHER" id="PTHR21366:SF31">
    <property type="entry name" value="METALLOTHIOL TRANSFERASE FOSB"/>
    <property type="match status" value="1"/>
</dbReference>
<dbReference type="Pfam" id="PF00903">
    <property type="entry name" value="Glyoxalase"/>
    <property type="match status" value="1"/>
</dbReference>
<evidence type="ECO:0000259" key="1">
    <source>
        <dbReference type="PROSITE" id="PS51819"/>
    </source>
</evidence>
<reference evidence="2 3" key="1">
    <citation type="submission" date="2018-01" db="EMBL/GenBank/DDBJ databases">
        <title>Genome Sequencing and Assembly of Anaerobacter polyendosporus strain CT4.</title>
        <authorList>
            <person name="Tachaapaikoon C."/>
            <person name="Sutheeworapong S."/>
            <person name="Jenjaroenpun P."/>
            <person name="Wongsurawat T."/>
            <person name="Nookeaw I."/>
            <person name="Cheawchanlertfa P."/>
            <person name="Kosugi A."/>
            <person name="Cheevadhanarak S."/>
            <person name="Ratanakhanokchai K."/>
        </authorList>
    </citation>
    <scope>NUCLEOTIDE SEQUENCE [LARGE SCALE GENOMIC DNA]</scope>
    <source>
        <strain evidence="2 3">CT4</strain>
    </source>
</reference>
<feature type="domain" description="VOC" evidence="1">
    <location>
        <begin position="5"/>
        <end position="132"/>
    </location>
</feature>
<keyword evidence="3" id="KW-1185">Reference proteome</keyword>
<evidence type="ECO:0000313" key="3">
    <source>
        <dbReference type="Proteomes" id="UP000286268"/>
    </source>
</evidence>
<evidence type="ECO:0000313" key="2">
    <source>
        <dbReference type="EMBL" id="QAA32153.1"/>
    </source>
</evidence>
<dbReference type="PANTHER" id="PTHR21366">
    <property type="entry name" value="GLYOXALASE FAMILY PROTEIN"/>
    <property type="match status" value="1"/>
</dbReference>
<dbReference type="AlphaFoldDB" id="A0A410DSG3"/>
<sequence>MSIKKVHHICIQTEKYKESLDFYTTILGFQIVNETPNFHGRSFNTWLKLGDFMIELQTPKEGDNFNKWNSLNAGPVHMAFMVDDVEAEYERIKSLGYNDFKLKNGKVVYKVLGEALLKIKAPEGTEIELRATDIVS</sequence>
<name>A0A410DSG3_9CLOT</name>